<dbReference type="SUPFAM" id="SSF81301">
    <property type="entry name" value="Nucleotidyltransferase"/>
    <property type="match status" value="1"/>
</dbReference>
<dbReference type="Gene3D" id="1.20.120.330">
    <property type="entry name" value="Nucleotidyltransferases domain 2"/>
    <property type="match status" value="1"/>
</dbReference>
<keyword evidence="5 6" id="KW-0511">Multifunctional enzyme</keyword>
<dbReference type="CDD" id="cd05401">
    <property type="entry name" value="NT_GlnE_GlnD_like"/>
    <property type="match status" value="1"/>
</dbReference>
<dbReference type="SUPFAM" id="SSF55021">
    <property type="entry name" value="ACT-like"/>
    <property type="match status" value="1"/>
</dbReference>
<name>M1YH84_NITG3</name>
<feature type="domain" description="ACT" evidence="8">
    <location>
        <begin position="849"/>
        <end position="926"/>
    </location>
</feature>
<comment type="function">
    <text evidence="6">Modifies, by uridylylation and deuridylylation, the PII regulatory proteins (GlnB and homologs), in response to the nitrogen status of the cell that GlnD senses through the glutamine level. Under low glutamine levels, catalyzes the conversion of the PII proteins and UTP to PII-UMP and PPi, while under higher glutamine levels, GlnD hydrolyzes PII-UMP to PII and UMP (deuridylylation). Thus, controls uridylylation state and activity of the PII proteins, and plays an important role in the regulation of nitrogen metabolism.</text>
</comment>
<comment type="cofactor">
    <cofactor evidence="6">
        <name>Mg(2+)</name>
        <dbReference type="ChEBI" id="CHEBI:18420"/>
    </cofactor>
</comment>
<dbReference type="InterPro" id="IPR010043">
    <property type="entry name" value="UTase/UR"/>
</dbReference>
<evidence type="ECO:0000256" key="1">
    <source>
        <dbReference type="ARBA" id="ARBA00022679"/>
    </source>
</evidence>
<evidence type="ECO:0000256" key="2">
    <source>
        <dbReference type="ARBA" id="ARBA00022695"/>
    </source>
</evidence>
<dbReference type="EC" id="3.1.4.-" evidence="6"/>
<comment type="activity regulation">
    <text evidence="6">Uridylyltransferase (UTase) activity is inhibited by glutamine, while glutamine activates uridylyl-removing (UR) activity.</text>
</comment>
<dbReference type="InterPro" id="IPR043519">
    <property type="entry name" value="NT_sf"/>
</dbReference>
<dbReference type="Pfam" id="PF01909">
    <property type="entry name" value="NTP_transf_2"/>
    <property type="match status" value="1"/>
</dbReference>
<dbReference type="Pfam" id="PF08335">
    <property type="entry name" value="GlnD_UR_UTase"/>
    <property type="match status" value="1"/>
</dbReference>
<dbReference type="InterPro" id="IPR045865">
    <property type="entry name" value="ACT-like_dom_sf"/>
</dbReference>
<dbReference type="HOGENOM" id="CLU_012833_1_0_0"/>
<keyword evidence="3 6" id="KW-0378">Hydrolase</keyword>
<sequence length="926" mass="105764">MVRDAAALGGNDRAVPSEPQSGSFMNEISIQFEFGADFAQLEAIPEDPRQRSAYFQRFKAFLNNSRDKIKAWHRSGAGGREVIQAHCGLIDETIKHVVLAIDGLGPFRDEILANRFALVAVGGYGRGELNPCSDIDLLFLLNRKMDRKLDAFIQEVISVLWGIGLEIGHSCRTLKECQSLARDDSTVRTSMIETRFLIGDRPLYGRLWDTVYKNVLKKHAQEYLDTTLRKFFSRPDGGEGVTSHPEPDIKNGPGGLRDYHVAMWAVAMCFDGASLSEMNRDDILDADELQTLKKSVNFLLRVRNELHYLTGRKADVLTRSIQMDLAHHLGYEGGGTVAVERFMRDYFRHATHIHTISEAVFHRCLESRPLIQKVITSFQQKKLGHGFFAYKSQLRVANHADDIFEKDRSLLLTAFTLCRDHKLEPGAHLKRLVRLNKHFLDEDFIRGRQAITFLFDLLRSNQAFPQLRQLHEAGVLGQLLPEFEESLFEVHYDFYHRYTSDEHALRMVRFLEELETSKETNLEKLKQVYTGLADRSILKLACLLQTFGNRPGDLDGGDQKSPLTEVAQRLQLTPKQQGTLHFLVKNKNMMNELAFHHDIHHPPTIRELGRLAGQPERLDLLLLMSYADLRAVAPETWTEWKNILLTELYHRTRNYLVRPESIDEKPKATRNAVYSLLADEFDRTVISDHMGTMPEDYFLTESSEDIADHIRLIQGMGERPFSLKATYHEKGGFYNLVVAGPSDIHLFKNLVGTLTAKATNILGAQIFAGNGGLTILIIQVSARNIRNAYDDMPAVWREVEGNVIRILERKVTLNELLRTRTRFHKRSGENEGIEPKIQIENFPEDRFTRVRIEARDHPGMLYKIVYTLAQFGIELHRAKIATRGGRGIDIFSVSLRGGKILFQPLIQRIKEQIIQSLLVEKLEELP</sequence>
<dbReference type="PANTHER" id="PTHR47320:SF1">
    <property type="entry name" value="BIFUNCTIONAL URIDYLYLTRANSFERASE_URIDYLYL-REMOVING ENZYME"/>
    <property type="match status" value="1"/>
</dbReference>
<dbReference type="GO" id="GO:0008773">
    <property type="term" value="F:[protein-PII] uridylyltransferase activity"/>
    <property type="evidence" value="ECO:0007669"/>
    <property type="project" value="UniProtKB-UniRule"/>
</dbReference>
<comment type="caution">
    <text evidence="9">The sequence shown here is derived from an EMBL/GenBank/DDBJ whole genome shotgun (WGS) entry which is preliminary data.</text>
</comment>
<evidence type="ECO:0000256" key="5">
    <source>
        <dbReference type="ARBA" id="ARBA00023268"/>
    </source>
</evidence>
<dbReference type="SUPFAM" id="SSF81593">
    <property type="entry name" value="Nucleotidyltransferase substrate binding subunit/domain"/>
    <property type="match status" value="1"/>
</dbReference>
<dbReference type="InParanoid" id="M1YH84"/>
<keyword evidence="4 6" id="KW-0460">Magnesium</keyword>
<dbReference type="InterPro" id="IPR002934">
    <property type="entry name" value="Polymerase_NTP_transf_dom"/>
</dbReference>
<comment type="caution">
    <text evidence="6">Lacks conserved residue(s) required for the propagation of feature annotation.</text>
</comment>
<protein>
    <recommendedName>
        <fullName evidence="6">Bifunctional uridylyltransferase/uridylyl-removing enzyme</fullName>
        <shortName evidence="6">UTase/UR</shortName>
    </recommendedName>
    <alternativeName>
        <fullName evidence="6">Bifunctional [protein-PII] modification enzyme</fullName>
    </alternativeName>
    <alternativeName>
        <fullName evidence="6">Bifunctional nitrogen sensor protein</fullName>
    </alternativeName>
    <domain>
        <recommendedName>
            <fullName evidence="6">[Protein-PII] uridylyltransferase</fullName>
            <shortName evidence="6">PII uridylyltransferase</shortName>
            <shortName evidence="6">UTase</shortName>
            <ecNumber evidence="6">2.7.7.59</ecNumber>
        </recommendedName>
    </domain>
    <domain>
        <recommendedName>
            <fullName evidence="6">[Protein-PII]-UMP uridylyl-removing enzyme</fullName>
            <shortName evidence="6">UR</shortName>
            <ecNumber evidence="6">3.1.4.-</ecNumber>
        </recommendedName>
    </domain>
</protein>
<dbReference type="FunCoup" id="M1YH84">
    <property type="interactions" value="215"/>
</dbReference>
<gene>
    <name evidence="6" type="primary">glnD</name>
    <name evidence="9" type="ORF">NITGR_170081</name>
</gene>
<comment type="similarity">
    <text evidence="6">Belongs to the GlnD family.</text>
</comment>
<keyword evidence="1 6" id="KW-0808">Transferase</keyword>
<evidence type="ECO:0000256" key="7">
    <source>
        <dbReference type="SAM" id="MobiDB-lite"/>
    </source>
</evidence>
<evidence type="ECO:0000256" key="4">
    <source>
        <dbReference type="ARBA" id="ARBA00022842"/>
    </source>
</evidence>
<dbReference type="GO" id="GO:0006808">
    <property type="term" value="P:regulation of nitrogen utilization"/>
    <property type="evidence" value="ECO:0007669"/>
    <property type="project" value="UniProtKB-UniRule"/>
</dbReference>
<dbReference type="SUPFAM" id="SSF81891">
    <property type="entry name" value="Poly A polymerase C-terminal region-like"/>
    <property type="match status" value="1"/>
</dbReference>
<comment type="catalytic activity">
    <reaction evidence="6">
        <text>[protein-PII]-uridylyl-L-tyrosine + H2O = [protein-PII]-L-tyrosine + UMP + H(+)</text>
        <dbReference type="Rhea" id="RHEA:48600"/>
        <dbReference type="Rhea" id="RHEA-COMP:12147"/>
        <dbReference type="Rhea" id="RHEA-COMP:12148"/>
        <dbReference type="ChEBI" id="CHEBI:15377"/>
        <dbReference type="ChEBI" id="CHEBI:15378"/>
        <dbReference type="ChEBI" id="CHEBI:46858"/>
        <dbReference type="ChEBI" id="CHEBI:57865"/>
        <dbReference type="ChEBI" id="CHEBI:90602"/>
    </reaction>
</comment>
<dbReference type="InterPro" id="IPR002912">
    <property type="entry name" value="ACT_dom"/>
</dbReference>
<keyword evidence="10" id="KW-1185">Reference proteome</keyword>
<evidence type="ECO:0000313" key="9">
    <source>
        <dbReference type="EMBL" id="CCQ89824.1"/>
    </source>
</evidence>
<feature type="region of interest" description="Disordered" evidence="7">
    <location>
        <begin position="1"/>
        <end position="21"/>
    </location>
</feature>
<dbReference type="EC" id="2.7.7.59" evidence="6"/>
<dbReference type="Proteomes" id="UP000011704">
    <property type="component" value="Unassembled WGS sequence"/>
</dbReference>
<evidence type="ECO:0000313" key="10">
    <source>
        <dbReference type="Proteomes" id="UP000011704"/>
    </source>
</evidence>
<dbReference type="Gene3D" id="3.30.460.10">
    <property type="entry name" value="Beta Polymerase, domain 2"/>
    <property type="match status" value="1"/>
</dbReference>
<comment type="domain">
    <text evidence="6">Has four distinct domains: an N-terminal nucleotidyltransferase (NT) domain responsible for UTase activity, a central HD domain that encodes UR activity, and two C-terminal ACT domains that seem to have a role in glutamine sensing.</text>
</comment>
<dbReference type="InterPro" id="IPR013546">
    <property type="entry name" value="PII_UdlTrfase/GS_AdlTrfase"/>
</dbReference>
<evidence type="ECO:0000256" key="6">
    <source>
        <dbReference type="HAMAP-Rule" id="MF_00277"/>
    </source>
</evidence>
<keyword evidence="2 6" id="KW-0548">Nucleotidyltransferase</keyword>
<dbReference type="OrthoDB" id="9758038at2"/>
<dbReference type="PROSITE" id="PS51671">
    <property type="entry name" value="ACT"/>
    <property type="match status" value="1"/>
</dbReference>
<evidence type="ECO:0000256" key="3">
    <source>
        <dbReference type="ARBA" id="ARBA00022801"/>
    </source>
</evidence>
<dbReference type="Gene3D" id="1.10.3090.10">
    <property type="entry name" value="cca-adding enzyme, domain 2"/>
    <property type="match status" value="1"/>
</dbReference>
<dbReference type="HAMAP" id="MF_00277">
    <property type="entry name" value="PII_uridylyl_transf"/>
    <property type="match status" value="1"/>
</dbReference>
<dbReference type="STRING" id="1266370.NITGR_170081"/>
<dbReference type="EMBL" id="CAQJ01000019">
    <property type="protein sequence ID" value="CCQ89824.1"/>
    <property type="molecule type" value="Genomic_DNA"/>
</dbReference>
<dbReference type="PIRSF" id="PIRSF006288">
    <property type="entry name" value="PII_uridyltransf"/>
    <property type="match status" value="1"/>
</dbReference>
<proteinExistence type="inferred from homology"/>
<dbReference type="NCBIfam" id="TIGR01693">
    <property type="entry name" value="UTase_glnD"/>
    <property type="match status" value="1"/>
</dbReference>
<dbReference type="RefSeq" id="WP_005006646.1">
    <property type="nucleotide sequence ID" value="NZ_HG422173.1"/>
</dbReference>
<organism evidence="9 10">
    <name type="scientific">Nitrospina gracilis (strain 3/211)</name>
    <dbReference type="NCBI Taxonomy" id="1266370"/>
    <lineage>
        <taxon>Bacteria</taxon>
        <taxon>Pseudomonadati</taxon>
        <taxon>Nitrospinota/Tectimicrobiota group</taxon>
        <taxon>Nitrospinota</taxon>
        <taxon>Nitrospinia</taxon>
        <taxon>Nitrospinales</taxon>
        <taxon>Nitrospinaceae</taxon>
        <taxon>Nitrospina</taxon>
    </lineage>
</organism>
<reference evidence="9 10" key="1">
    <citation type="journal article" date="2013" name="Front. Microbiol.">
        <title>The genome of Nitrospina gracilis illuminates the metabolism and evolution of the major marine nitrite oxidizer.</title>
        <authorList>
            <person name="Luecker S."/>
            <person name="Nowka B."/>
            <person name="Rattei T."/>
            <person name="Spieck E."/>
            <person name="and Daims H."/>
        </authorList>
    </citation>
    <scope>NUCLEOTIDE SEQUENCE [LARGE SCALE GENOMIC DNA]</scope>
    <source>
        <strain evidence="9 10">3/211</strain>
    </source>
</reference>
<dbReference type="GO" id="GO:0008081">
    <property type="term" value="F:phosphoric diester hydrolase activity"/>
    <property type="evidence" value="ECO:0007669"/>
    <property type="project" value="UniProtKB-UniRule"/>
</dbReference>
<comment type="catalytic activity">
    <reaction evidence="6">
        <text>[protein-PII]-L-tyrosine + UTP = [protein-PII]-uridylyl-L-tyrosine + diphosphate</text>
        <dbReference type="Rhea" id="RHEA:13673"/>
        <dbReference type="Rhea" id="RHEA-COMP:12147"/>
        <dbReference type="Rhea" id="RHEA-COMP:12148"/>
        <dbReference type="ChEBI" id="CHEBI:33019"/>
        <dbReference type="ChEBI" id="CHEBI:46398"/>
        <dbReference type="ChEBI" id="CHEBI:46858"/>
        <dbReference type="ChEBI" id="CHEBI:90602"/>
        <dbReference type="EC" id="2.7.7.59"/>
    </reaction>
</comment>
<dbReference type="PANTHER" id="PTHR47320">
    <property type="entry name" value="BIFUNCTIONAL URIDYLYLTRANSFERASE/URIDYLYL-REMOVING ENZYME"/>
    <property type="match status" value="1"/>
</dbReference>
<dbReference type="AlphaFoldDB" id="M1YH84"/>
<feature type="region of interest" description="Uridylyltransferase" evidence="6">
    <location>
        <begin position="1"/>
        <end position="382"/>
    </location>
</feature>
<accession>M1YH84</accession>
<dbReference type="CDD" id="cd04873">
    <property type="entry name" value="ACT_UUR-ACR-like"/>
    <property type="match status" value="1"/>
</dbReference>
<evidence type="ECO:0000259" key="8">
    <source>
        <dbReference type="PROSITE" id="PS51671"/>
    </source>
</evidence>